<dbReference type="Pfam" id="PF21338">
    <property type="entry name" value="Top1B_N_bact"/>
    <property type="match status" value="1"/>
</dbReference>
<dbReference type="STRING" id="388950.GCA_001611675_03665"/>
<reference evidence="10" key="1">
    <citation type="submission" date="2016-10" db="EMBL/GenBank/DDBJ databases">
        <authorList>
            <person name="Varghese N."/>
        </authorList>
    </citation>
    <scope>NUCLEOTIDE SEQUENCE [LARGE SCALE GENOMIC DNA]</scope>
    <source>
        <strain evidence="10">DSM 18820</strain>
    </source>
</reference>
<dbReference type="InterPro" id="IPR001631">
    <property type="entry name" value="TopoI"/>
</dbReference>
<dbReference type="InterPro" id="IPR013500">
    <property type="entry name" value="TopoI_cat_euk"/>
</dbReference>
<dbReference type="Proteomes" id="UP000182491">
    <property type="component" value="Unassembled WGS sequence"/>
</dbReference>
<sequence>MQEKKLKLQKMAKRRKLHELYADPSKSAEMAGLRYTSDEEPGYTRKRAGKGFTYFDHKGEKVTDAKVLERLKSMVIPPAWEDVWICKSAKGHLQVTGRDEKGRKQYMYHPRWQAARSLTKFGRMIEFGESLPQLRERIQKDINAKKLGRKKVTALVLSILDNALIRIGNRHYAKSNKSYGLTTLRDKHVQIEGSTIKFSFKGKKGVEHEIDLKDRRLALLVKKCRDIPGYDLFQYYDEDGERQTLESGDVNEYLREATDFDFTAKDFRTWGGTVRMVECLEDVLEENPEQAKEKSIKEAVKSVALSLGNTPTVCSKYYIHPEVVNLFREDKLVDYLKKHDAEASTTAHLSSTEELVLKMLKRVAREKQKAA</sequence>
<keyword evidence="4" id="KW-0799">Topoisomerase</keyword>
<comment type="catalytic activity">
    <reaction evidence="1">
        <text>ATP-independent breakage of single-stranded DNA, followed by passage and rejoining.</text>
        <dbReference type="EC" id="5.6.2.1"/>
    </reaction>
</comment>
<evidence type="ECO:0000256" key="6">
    <source>
        <dbReference type="ARBA" id="ARBA00023235"/>
    </source>
</evidence>
<dbReference type="GO" id="GO:0006265">
    <property type="term" value="P:DNA topological change"/>
    <property type="evidence" value="ECO:0007669"/>
    <property type="project" value="InterPro"/>
</dbReference>
<dbReference type="SUPFAM" id="SSF55869">
    <property type="entry name" value="DNA topoisomerase I domain"/>
    <property type="match status" value="1"/>
</dbReference>
<accession>A0A1I7FX66</accession>
<dbReference type="Gene3D" id="3.90.15.10">
    <property type="entry name" value="Topoisomerase I, Chain A, domain 3"/>
    <property type="match status" value="1"/>
</dbReference>
<dbReference type="InterPro" id="IPR011010">
    <property type="entry name" value="DNA_brk_join_enz"/>
</dbReference>
<evidence type="ECO:0000256" key="2">
    <source>
        <dbReference type="ARBA" id="ARBA00006645"/>
    </source>
</evidence>
<organism evidence="9 10">
    <name type="scientific">Pontibacter akesuensis</name>
    <dbReference type="NCBI Taxonomy" id="388950"/>
    <lineage>
        <taxon>Bacteria</taxon>
        <taxon>Pseudomonadati</taxon>
        <taxon>Bacteroidota</taxon>
        <taxon>Cytophagia</taxon>
        <taxon>Cytophagales</taxon>
        <taxon>Hymenobacteraceae</taxon>
        <taxon>Pontibacter</taxon>
    </lineage>
</organism>
<dbReference type="GO" id="GO:0003917">
    <property type="term" value="F:DNA topoisomerase type I (single strand cut, ATP-independent) activity"/>
    <property type="evidence" value="ECO:0007669"/>
    <property type="project" value="UniProtKB-EC"/>
</dbReference>
<dbReference type="EMBL" id="FPCA01000001">
    <property type="protein sequence ID" value="SFU40775.1"/>
    <property type="molecule type" value="Genomic_DNA"/>
</dbReference>
<evidence type="ECO:0000259" key="8">
    <source>
        <dbReference type="Pfam" id="PF21338"/>
    </source>
</evidence>
<dbReference type="InterPro" id="IPR035447">
    <property type="entry name" value="DNA_topo_I_N_sf"/>
</dbReference>
<evidence type="ECO:0000313" key="10">
    <source>
        <dbReference type="Proteomes" id="UP000182491"/>
    </source>
</evidence>
<dbReference type="AlphaFoldDB" id="A0A1I7FX66"/>
<name>A0A1I7FX66_9BACT</name>
<dbReference type="InterPro" id="IPR049331">
    <property type="entry name" value="Top1B_N_bact"/>
</dbReference>
<dbReference type="Gene3D" id="3.30.66.10">
    <property type="entry name" value="DNA topoisomerase I domain"/>
    <property type="match status" value="1"/>
</dbReference>
<evidence type="ECO:0000313" key="9">
    <source>
        <dbReference type="EMBL" id="SFU40775.1"/>
    </source>
</evidence>
<dbReference type="PROSITE" id="PS52038">
    <property type="entry name" value="TOPO_IB_2"/>
    <property type="match status" value="1"/>
</dbReference>
<evidence type="ECO:0000256" key="3">
    <source>
        <dbReference type="ARBA" id="ARBA00012891"/>
    </source>
</evidence>
<dbReference type="Pfam" id="PF01028">
    <property type="entry name" value="Topoisom_I"/>
    <property type="match status" value="1"/>
</dbReference>
<dbReference type="PRINTS" id="PR00416">
    <property type="entry name" value="EUTPISMRASEI"/>
</dbReference>
<feature type="domain" description="DNA topoisomerase I catalytic core eukaryotic-type" evidence="7">
    <location>
        <begin position="114"/>
        <end position="327"/>
    </location>
</feature>
<gene>
    <name evidence="9" type="ORF">SAMN04487941_0530</name>
</gene>
<dbReference type="GO" id="GO:0003677">
    <property type="term" value="F:DNA binding"/>
    <property type="evidence" value="ECO:0007669"/>
    <property type="project" value="UniProtKB-KW"/>
</dbReference>
<keyword evidence="5" id="KW-0238">DNA-binding</keyword>
<dbReference type="Gene3D" id="1.10.132.120">
    <property type="match status" value="1"/>
</dbReference>
<evidence type="ECO:0000256" key="4">
    <source>
        <dbReference type="ARBA" id="ARBA00023029"/>
    </source>
</evidence>
<dbReference type="EC" id="5.6.2.1" evidence="3"/>
<protein>
    <recommendedName>
        <fullName evidence="3">DNA topoisomerase</fullName>
        <ecNumber evidence="3">5.6.2.1</ecNumber>
    </recommendedName>
</protein>
<evidence type="ECO:0000259" key="7">
    <source>
        <dbReference type="Pfam" id="PF01028"/>
    </source>
</evidence>
<keyword evidence="10" id="KW-1185">Reference proteome</keyword>
<feature type="domain" description="DNA topoisomerase IB N-terminal" evidence="8">
    <location>
        <begin position="51"/>
        <end position="99"/>
    </location>
</feature>
<comment type="similarity">
    <text evidence="2">Belongs to the type IB topoisomerase family.</text>
</comment>
<evidence type="ECO:0000256" key="5">
    <source>
        <dbReference type="ARBA" id="ARBA00023125"/>
    </source>
</evidence>
<proteinExistence type="inferred from homology"/>
<evidence type="ECO:0000256" key="1">
    <source>
        <dbReference type="ARBA" id="ARBA00000213"/>
    </source>
</evidence>
<keyword evidence="6 9" id="KW-0413">Isomerase</keyword>
<dbReference type="SUPFAM" id="SSF56349">
    <property type="entry name" value="DNA breaking-rejoining enzymes"/>
    <property type="match status" value="1"/>
</dbReference>
<dbReference type="InterPro" id="IPR014711">
    <property type="entry name" value="TopoI_cat_a-hlx-sub_euk"/>
</dbReference>